<dbReference type="Proteomes" id="UP000035763">
    <property type="component" value="Unassembled WGS sequence"/>
</dbReference>
<reference evidence="3 4" key="1">
    <citation type="journal article" date="2013" name="ISME J.">
        <title>A metabolic model for members of the genus Tetrasphaera involved in enhanced biological phosphorus removal.</title>
        <authorList>
            <person name="Kristiansen R."/>
            <person name="Nguyen H.T.T."/>
            <person name="Saunders A.M."/>
            <person name="Nielsen J.L."/>
            <person name="Wimmer R."/>
            <person name="Le V.Q."/>
            <person name="McIlroy S.J."/>
            <person name="Petrovski S."/>
            <person name="Seviour R.J."/>
            <person name="Calteau A."/>
            <person name="Nielsen K.L."/>
            <person name="Nielsen P.H."/>
        </authorList>
    </citation>
    <scope>NUCLEOTIDE SEQUENCE [LARGE SCALE GENOMIC DNA]</scope>
    <source>
        <strain evidence="3 4">Ben110</strain>
    </source>
</reference>
<evidence type="ECO:0000313" key="4">
    <source>
        <dbReference type="Proteomes" id="UP000035763"/>
    </source>
</evidence>
<evidence type="ECO:0000313" key="3">
    <source>
        <dbReference type="EMBL" id="CCH72683.1"/>
    </source>
</evidence>
<protein>
    <submittedName>
        <fullName evidence="3">Transposase</fullName>
    </submittedName>
</protein>
<gene>
    <name evidence="3" type="ORF">BN11_1880017</name>
</gene>
<dbReference type="EMBL" id="CAJA01000099">
    <property type="protein sequence ID" value="CCH72683.1"/>
    <property type="molecule type" value="Genomic_DNA"/>
</dbReference>
<proteinExistence type="predicted"/>
<evidence type="ECO:0000256" key="1">
    <source>
        <dbReference type="SAM" id="MobiDB-lite"/>
    </source>
</evidence>
<organism evidence="3 4">
    <name type="scientific">Nostocoides australiense Ben110</name>
    <dbReference type="NCBI Taxonomy" id="1193182"/>
    <lineage>
        <taxon>Bacteria</taxon>
        <taxon>Bacillati</taxon>
        <taxon>Actinomycetota</taxon>
        <taxon>Actinomycetes</taxon>
        <taxon>Micrococcales</taxon>
        <taxon>Intrasporangiaceae</taxon>
        <taxon>Nostocoides</taxon>
    </lineage>
</organism>
<comment type="caution">
    <text evidence="3">The sequence shown here is derived from an EMBL/GenBank/DDBJ whole genome shotgun (WGS) entry which is preliminary data.</text>
</comment>
<keyword evidence="4" id="KW-1185">Reference proteome</keyword>
<name>W6JTN1_9MICO</name>
<dbReference type="AlphaFoldDB" id="W6JTN1"/>
<sequence length="261" mass="27934">MIAHAGSVAVRLLADRVGLTETPSRALARRGFVPGHDRGRVLVAIATMLVAGGEAIADIATLRHQEQVLGPVASPATVWRTLDELAETPAKRVAAARAKARARVWGLLPGGLPAARVADTRLPTNLVVLDVDATIMIAHSEKEQAARTFKKTFGYHPIGVWCDNTGELLAARLRPGNAGSNTAADHTQVLTEAIAQIPPAYRKSLLVRVDGAGYSHELLDWLTRLENIGPVAELRSPDQPRHSRRRLLPDEGQHTGQASGA</sequence>
<dbReference type="STRING" id="1193182.BN11_1880017"/>
<evidence type="ECO:0000259" key="2">
    <source>
        <dbReference type="Pfam" id="PF13701"/>
    </source>
</evidence>
<dbReference type="InterPro" id="IPR025668">
    <property type="entry name" value="Tnp_DDE_dom"/>
</dbReference>
<feature type="region of interest" description="Disordered" evidence="1">
    <location>
        <begin position="233"/>
        <end position="261"/>
    </location>
</feature>
<accession>W6JTN1</accession>
<feature type="domain" description="Transposase DDE" evidence="2">
    <location>
        <begin position="3"/>
        <end position="224"/>
    </location>
</feature>
<dbReference type="Pfam" id="PF13701">
    <property type="entry name" value="DDE_Tnp_1_4"/>
    <property type="match status" value="1"/>
</dbReference>
<feature type="compositionally biased region" description="Basic and acidic residues" evidence="1">
    <location>
        <begin position="235"/>
        <end position="253"/>
    </location>
</feature>